<dbReference type="GO" id="GO:0006865">
    <property type="term" value="P:amino acid transport"/>
    <property type="evidence" value="ECO:0007669"/>
    <property type="project" value="TreeGrafter"/>
</dbReference>
<evidence type="ECO:0000256" key="5">
    <source>
        <dbReference type="ARBA" id="ARBA00022989"/>
    </source>
</evidence>
<comment type="subcellular location">
    <subcellularLocation>
        <location evidence="1 7">Cell membrane</location>
        <topology evidence="1 7">Multi-pass membrane protein</topology>
    </subcellularLocation>
</comment>
<comment type="similarity">
    <text evidence="7">Belongs to the binding-protein-dependent transport system permease family.</text>
</comment>
<dbReference type="PROSITE" id="PS50928">
    <property type="entry name" value="ABC_TM1"/>
    <property type="match status" value="1"/>
</dbReference>
<proteinExistence type="inferred from homology"/>
<feature type="transmembrane region" description="Helical" evidence="7">
    <location>
        <begin position="127"/>
        <end position="145"/>
    </location>
</feature>
<gene>
    <name evidence="9" type="ORF">SAMN05216355_10126</name>
</gene>
<dbReference type="EMBL" id="FNIM01000001">
    <property type="protein sequence ID" value="SDN16954.1"/>
    <property type="molecule type" value="Genomic_DNA"/>
</dbReference>
<dbReference type="NCBIfam" id="TIGR01726">
    <property type="entry name" value="HEQRo_perm_3TM"/>
    <property type="match status" value="1"/>
</dbReference>
<dbReference type="CDD" id="cd06261">
    <property type="entry name" value="TM_PBP2"/>
    <property type="match status" value="1"/>
</dbReference>
<dbReference type="InterPro" id="IPR010065">
    <property type="entry name" value="AA_ABC_transptr_permease_3TM"/>
</dbReference>
<feature type="transmembrane region" description="Helical" evidence="7">
    <location>
        <begin position="86"/>
        <end position="106"/>
    </location>
</feature>
<dbReference type="Pfam" id="PF00528">
    <property type="entry name" value="BPD_transp_1"/>
    <property type="match status" value="1"/>
</dbReference>
<dbReference type="InterPro" id="IPR000515">
    <property type="entry name" value="MetI-like"/>
</dbReference>
<protein>
    <submittedName>
        <fullName evidence="9">Glutamate transport system permease protein</fullName>
    </submittedName>
</protein>
<evidence type="ECO:0000256" key="2">
    <source>
        <dbReference type="ARBA" id="ARBA00022448"/>
    </source>
</evidence>
<keyword evidence="10" id="KW-1185">Reference proteome</keyword>
<dbReference type="Proteomes" id="UP000198541">
    <property type="component" value="Unassembled WGS sequence"/>
</dbReference>
<dbReference type="AlphaFoldDB" id="A0A1G9Z6N3"/>
<dbReference type="RefSeq" id="WP_092531650.1">
    <property type="nucleotide sequence ID" value="NZ_FNIM01000001.1"/>
</dbReference>
<evidence type="ECO:0000256" key="3">
    <source>
        <dbReference type="ARBA" id="ARBA00022475"/>
    </source>
</evidence>
<evidence type="ECO:0000256" key="1">
    <source>
        <dbReference type="ARBA" id="ARBA00004651"/>
    </source>
</evidence>
<evidence type="ECO:0000259" key="8">
    <source>
        <dbReference type="PROSITE" id="PS50928"/>
    </source>
</evidence>
<dbReference type="STRING" id="332524.SAMN04487766_10325"/>
<evidence type="ECO:0000256" key="4">
    <source>
        <dbReference type="ARBA" id="ARBA00022692"/>
    </source>
</evidence>
<evidence type="ECO:0000256" key="7">
    <source>
        <dbReference type="RuleBase" id="RU363032"/>
    </source>
</evidence>
<sequence length="284" mass="30655">MSALTARTPTRSAGASDADLLFDAPGPKGRRRILIGSVLVTLIILALAAAALMQLDQAGQLAYPKWRYFLGQSVVGYLGRALADTLLVTAVGAALSFPLGVGLGWVRTSRNALVRMVVGAWIDTMRAIPMLLLIYFFLLAVPRWGLTLPPFWMLTVPIVMCSSATTAEVFRAGVLALDRGQTEASQVLGLSAGQTMRLILAPQALRLMLPTLITQLVTILKDSSLGYVVAYLELMYAGRLLTSSARVTAHLDVYLPAYVIIAVIYVVINWALGALARRVEARTR</sequence>
<keyword evidence="4 7" id="KW-0812">Transmembrane</keyword>
<dbReference type="InterPro" id="IPR035906">
    <property type="entry name" value="MetI-like_sf"/>
</dbReference>
<dbReference type="PANTHER" id="PTHR30614:SF21">
    <property type="entry name" value="AMINO ACID ABC TRANSPORTER PERMEASE"/>
    <property type="match status" value="1"/>
</dbReference>
<dbReference type="GO" id="GO:0043190">
    <property type="term" value="C:ATP-binding cassette (ABC) transporter complex"/>
    <property type="evidence" value="ECO:0007669"/>
    <property type="project" value="InterPro"/>
</dbReference>
<dbReference type="Gene3D" id="1.10.3720.10">
    <property type="entry name" value="MetI-like"/>
    <property type="match status" value="1"/>
</dbReference>
<organism evidence="9 10">
    <name type="scientific">Actinomyces ruminicola</name>
    <dbReference type="NCBI Taxonomy" id="332524"/>
    <lineage>
        <taxon>Bacteria</taxon>
        <taxon>Bacillati</taxon>
        <taxon>Actinomycetota</taxon>
        <taxon>Actinomycetes</taxon>
        <taxon>Actinomycetales</taxon>
        <taxon>Actinomycetaceae</taxon>
        <taxon>Actinomyces</taxon>
    </lineage>
</organism>
<dbReference type="SUPFAM" id="SSF161098">
    <property type="entry name" value="MetI-like"/>
    <property type="match status" value="1"/>
</dbReference>
<name>A0A1G9Z6N3_9ACTO</name>
<keyword evidence="2 7" id="KW-0813">Transport</keyword>
<accession>A0A1G9Z6N3</accession>
<feature type="transmembrane region" description="Helical" evidence="7">
    <location>
        <begin position="33"/>
        <end position="55"/>
    </location>
</feature>
<keyword evidence="5 7" id="KW-1133">Transmembrane helix</keyword>
<dbReference type="InterPro" id="IPR043429">
    <property type="entry name" value="ArtM/GltK/GlnP/TcyL/YhdX-like"/>
</dbReference>
<keyword evidence="3" id="KW-1003">Cell membrane</keyword>
<dbReference type="GO" id="GO:0022857">
    <property type="term" value="F:transmembrane transporter activity"/>
    <property type="evidence" value="ECO:0007669"/>
    <property type="project" value="InterPro"/>
</dbReference>
<keyword evidence="6 7" id="KW-0472">Membrane</keyword>
<feature type="transmembrane region" description="Helical" evidence="7">
    <location>
        <begin position="253"/>
        <end position="276"/>
    </location>
</feature>
<evidence type="ECO:0000256" key="6">
    <source>
        <dbReference type="ARBA" id="ARBA00023136"/>
    </source>
</evidence>
<evidence type="ECO:0000313" key="9">
    <source>
        <dbReference type="EMBL" id="SDN16954.1"/>
    </source>
</evidence>
<dbReference type="PANTHER" id="PTHR30614">
    <property type="entry name" value="MEMBRANE COMPONENT OF AMINO ACID ABC TRANSPORTER"/>
    <property type="match status" value="1"/>
</dbReference>
<evidence type="ECO:0000313" key="10">
    <source>
        <dbReference type="Proteomes" id="UP000198541"/>
    </source>
</evidence>
<reference evidence="10" key="1">
    <citation type="submission" date="2016-10" db="EMBL/GenBank/DDBJ databases">
        <authorList>
            <person name="Varghese N."/>
            <person name="Submissions S."/>
        </authorList>
    </citation>
    <scope>NUCLEOTIDE SEQUENCE [LARGE SCALE GENOMIC DNA]</scope>
    <source>
        <strain evidence="10">DSM 27982</strain>
    </source>
</reference>
<feature type="domain" description="ABC transmembrane type-1" evidence="8">
    <location>
        <begin position="82"/>
        <end position="276"/>
    </location>
</feature>